<feature type="transmembrane region" description="Helical" evidence="1">
    <location>
        <begin position="74"/>
        <end position="95"/>
    </location>
</feature>
<keyword evidence="1" id="KW-1133">Transmembrane helix</keyword>
<reference evidence="2" key="1">
    <citation type="submission" date="2021-12" db="EMBL/GenBank/DDBJ databases">
        <title>Prjna785345.</title>
        <authorList>
            <person name="Rujirawat T."/>
            <person name="Krajaejun T."/>
        </authorList>
    </citation>
    <scope>NUCLEOTIDE SEQUENCE</scope>
    <source>
        <strain evidence="2">Pi057C3</strain>
    </source>
</reference>
<evidence type="ECO:0000313" key="2">
    <source>
        <dbReference type="EMBL" id="KAJ0394945.1"/>
    </source>
</evidence>
<sequence length="567" mass="64298">MHAGLVALTLGLPRWVLTLIWWYLLCYQFANGIMLSALAHLYWQADVRDSMLWFLQSYFLFSEAARFLSQMSRVVFSTYAVLAVLYFYGALSMVWHSLRRRQFCYDSGLKSSAATTTNHKAANTRASWKLPLLLELSRKGLRAVVRVWESFGIRGRHFVSGLIVREALETTLQTIQASWSAKRISSRAVNNLYVGLILVNCCSSYLYGYLFRAEQARRRLACVLTDLTIDFVWGTVIPVIMFMPYVRLYHAQSDIDINVVWPESAEKEVEQMLALSIGAFVLSVFPFVSSASNIRGLRRFLARAQVSSRSLQRVIPLDQGSREELEAVFDLFDDASLYMLELTDCSALDIPPAIHRFHVLATLSIRFSVVEKWSIDSALTAQHFSAIQTLRIIGTTLQTPPEGIYREMLPDTLEWISLSNVDVSSFIGDVGSNWRNVRFLYIDYAGLDNVPTVVALATSLLELSLCANPFVSFELETTDNLQHLTQLWLDSSHLQQLPDNVWQLARKLRLLSLQYTNVSTYPAWLEQRSVNDQLQVDAFGTPLCDPNDTANAIDTLPSLSCVEVENF</sequence>
<name>A0AAD5LX64_PYTIN</name>
<dbReference type="AlphaFoldDB" id="A0AAD5LX64"/>
<feature type="transmembrane region" description="Helical" evidence="1">
    <location>
        <begin position="20"/>
        <end position="43"/>
    </location>
</feature>
<evidence type="ECO:0000313" key="3">
    <source>
        <dbReference type="Proteomes" id="UP001209570"/>
    </source>
</evidence>
<comment type="caution">
    <text evidence="2">The sequence shown here is derived from an EMBL/GenBank/DDBJ whole genome shotgun (WGS) entry which is preliminary data.</text>
</comment>
<evidence type="ECO:0000256" key="1">
    <source>
        <dbReference type="SAM" id="Phobius"/>
    </source>
</evidence>
<dbReference type="InterPro" id="IPR032675">
    <property type="entry name" value="LRR_dom_sf"/>
</dbReference>
<dbReference type="Proteomes" id="UP001209570">
    <property type="component" value="Unassembled WGS sequence"/>
</dbReference>
<keyword evidence="1" id="KW-0472">Membrane</keyword>
<feature type="transmembrane region" description="Helical" evidence="1">
    <location>
        <begin position="271"/>
        <end position="289"/>
    </location>
</feature>
<dbReference type="Gene3D" id="3.80.10.10">
    <property type="entry name" value="Ribonuclease Inhibitor"/>
    <property type="match status" value="1"/>
</dbReference>
<feature type="transmembrane region" description="Helical" evidence="1">
    <location>
        <begin position="231"/>
        <end position="250"/>
    </location>
</feature>
<keyword evidence="1" id="KW-0812">Transmembrane</keyword>
<dbReference type="SUPFAM" id="SSF52058">
    <property type="entry name" value="L domain-like"/>
    <property type="match status" value="1"/>
</dbReference>
<keyword evidence="3" id="KW-1185">Reference proteome</keyword>
<accession>A0AAD5LX64</accession>
<protein>
    <submittedName>
        <fullName evidence="2">Uncharacterized protein</fullName>
    </submittedName>
</protein>
<dbReference type="EMBL" id="JAKCXM010000373">
    <property type="protein sequence ID" value="KAJ0394945.1"/>
    <property type="molecule type" value="Genomic_DNA"/>
</dbReference>
<organism evidence="2 3">
    <name type="scientific">Pythium insidiosum</name>
    <name type="common">Pythiosis disease agent</name>
    <dbReference type="NCBI Taxonomy" id="114742"/>
    <lineage>
        <taxon>Eukaryota</taxon>
        <taxon>Sar</taxon>
        <taxon>Stramenopiles</taxon>
        <taxon>Oomycota</taxon>
        <taxon>Peronosporomycetes</taxon>
        <taxon>Pythiales</taxon>
        <taxon>Pythiaceae</taxon>
        <taxon>Pythium</taxon>
    </lineage>
</organism>
<feature type="transmembrane region" description="Helical" evidence="1">
    <location>
        <begin position="192"/>
        <end position="211"/>
    </location>
</feature>
<proteinExistence type="predicted"/>
<gene>
    <name evidence="2" type="ORF">P43SY_001517</name>
</gene>